<comment type="caution">
    <text evidence="2">The sequence shown here is derived from an EMBL/GenBank/DDBJ whole genome shotgun (WGS) entry which is preliminary data.</text>
</comment>
<accession>A0AAV9XLT7</accession>
<dbReference type="AlphaFoldDB" id="A0AAV9XLT7"/>
<dbReference type="GO" id="GO:0005730">
    <property type="term" value="C:nucleolus"/>
    <property type="evidence" value="ECO:0007669"/>
    <property type="project" value="TreeGrafter"/>
</dbReference>
<feature type="region of interest" description="Disordered" evidence="1">
    <location>
        <begin position="179"/>
        <end position="275"/>
    </location>
</feature>
<sequence>MPSRKRKRDAEPPAAGSTSRDAISAIFQRHFESKFGAVELNPVVAPRKPKPSKSQKPQSSDPESSEDDSTQSDSEEPNLSSDGESVDEEGEGDDWDGLDSNPPQPEVITYDFSRRGPPPSTKPSSHRSFMSSKPPSSITAPTASAYKQKQPEKDDESETLNLQNDLALHRLLRESHLLDQKTLSHSSASNRQKAIESRIQSLGGTPLVKLTNSDSKIPMHIRKGMAKKEAMRVEKKKKVARENGIVVAKEKKKKRERKREGGVGGPSVGKFKRGALVLSKRDVGRMRA</sequence>
<feature type="compositionally biased region" description="Polar residues" evidence="1">
    <location>
        <begin position="181"/>
        <end position="203"/>
    </location>
</feature>
<dbReference type="Proteomes" id="UP001365542">
    <property type="component" value="Unassembled WGS sequence"/>
</dbReference>
<protein>
    <recommendedName>
        <fullName evidence="4">Protein FAF1</fullName>
    </recommendedName>
</protein>
<evidence type="ECO:0008006" key="4">
    <source>
        <dbReference type="Google" id="ProtNLM"/>
    </source>
</evidence>
<feature type="compositionally biased region" description="Acidic residues" evidence="1">
    <location>
        <begin position="84"/>
        <end position="97"/>
    </location>
</feature>
<dbReference type="InterPro" id="IPR027973">
    <property type="entry name" value="FSAF1-like"/>
</dbReference>
<organism evidence="2 3">
    <name type="scientific">Orbilia ellipsospora</name>
    <dbReference type="NCBI Taxonomy" id="2528407"/>
    <lineage>
        <taxon>Eukaryota</taxon>
        <taxon>Fungi</taxon>
        <taxon>Dikarya</taxon>
        <taxon>Ascomycota</taxon>
        <taxon>Pezizomycotina</taxon>
        <taxon>Orbiliomycetes</taxon>
        <taxon>Orbiliales</taxon>
        <taxon>Orbiliaceae</taxon>
        <taxon>Orbilia</taxon>
    </lineage>
</organism>
<name>A0AAV9XLT7_9PEZI</name>
<dbReference type="PANTHER" id="PTHR28096:SF1">
    <property type="entry name" value="PROTEIN FAF1"/>
    <property type="match status" value="1"/>
</dbReference>
<feature type="region of interest" description="Disordered" evidence="1">
    <location>
        <begin position="1"/>
        <end position="158"/>
    </location>
</feature>
<keyword evidence="3" id="KW-1185">Reference proteome</keyword>
<dbReference type="GO" id="GO:0000462">
    <property type="term" value="P:maturation of SSU-rRNA from tricistronic rRNA transcript (SSU-rRNA, 5.8S rRNA, LSU-rRNA)"/>
    <property type="evidence" value="ECO:0007669"/>
    <property type="project" value="TreeGrafter"/>
</dbReference>
<feature type="compositionally biased region" description="Polar residues" evidence="1">
    <location>
        <begin position="122"/>
        <end position="147"/>
    </location>
</feature>
<dbReference type="InterPro" id="IPR053030">
    <property type="entry name" value="Ribosomal_biogenesis_FAF1-like"/>
</dbReference>
<gene>
    <name evidence="2" type="ORF">TWF694_006494</name>
</gene>
<feature type="compositionally biased region" description="Acidic residues" evidence="1">
    <location>
        <begin position="63"/>
        <end position="76"/>
    </location>
</feature>
<dbReference type="Pfam" id="PF15375">
    <property type="entry name" value="FSAF1"/>
    <property type="match status" value="1"/>
</dbReference>
<reference evidence="2 3" key="1">
    <citation type="submission" date="2019-10" db="EMBL/GenBank/DDBJ databases">
        <authorList>
            <person name="Palmer J.M."/>
        </authorList>
    </citation>
    <scope>NUCLEOTIDE SEQUENCE [LARGE SCALE GENOMIC DNA]</scope>
    <source>
        <strain evidence="2 3">TWF694</strain>
    </source>
</reference>
<dbReference type="EMBL" id="JAVHJO010000002">
    <property type="protein sequence ID" value="KAK6542547.1"/>
    <property type="molecule type" value="Genomic_DNA"/>
</dbReference>
<evidence type="ECO:0000313" key="2">
    <source>
        <dbReference type="EMBL" id="KAK6542547.1"/>
    </source>
</evidence>
<dbReference type="PANTHER" id="PTHR28096">
    <property type="entry name" value="PROTEIN FAF1"/>
    <property type="match status" value="1"/>
</dbReference>
<evidence type="ECO:0000256" key="1">
    <source>
        <dbReference type="SAM" id="MobiDB-lite"/>
    </source>
</evidence>
<evidence type="ECO:0000313" key="3">
    <source>
        <dbReference type="Proteomes" id="UP001365542"/>
    </source>
</evidence>
<proteinExistence type="predicted"/>